<evidence type="ECO:0000256" key="1">
    <source>
        <dbReference type="SAM" id="Phobius"/>
    </source>
</evidence>
<keyword evidence="2" id="KW-0732">Signal</keyword>
<keyword evidence="4" id="KW-1185">Reference proteome</keyword>
<gene>
    <name evidence="3" type="ORF">QLH52_21520</name>
</gene>
<keyword evidence="1" id="KW-0812">Transmembrane</keyword>
<dbReference type="RefSeq" id="WP_319962903.1">
    <property type="nucleotide sequence ID" value="NZ_JAXARY010000027.1"/>
</dbReference>
<proteinExistence type="predicted"/>
<comment type="caution">
    <text evidence="3">The sequence shown here is derived from an EMBL/GenBank/DDBJ whole genome shotgun (WGS) entry which is preliminary data.</text>
</comment>
<evidence type="ECO:0008006" key="5">
    <source>
        <dbReference type="Google" id="ProtNLM"/>
    </source>
</evidence>
<feature type="transmembrane region" description="Helical" evidence="1">
    <location>
        <begin position="358"/>
        <end position="379"/>
    </location>
</feature>
<feature type="signal peptide" evidence="2">
    <location>
        <begin position="1"/>
        <end position="20"/>
    </location>
</feature>
<evidence type="ECO:0000313" key="4">
    <source>
        <dbReference type="Proteomes" id="UP001284537"/>
    </source>
</evidence>
<reference evidence="3 4" key="1">
    <citation type="submission" date="2023-11" db="EMBL/GenBank/DDBJ databases">
        <authorList>
            <person name="Ouyang M.-Y."/>
        </authorList>
    </citation>
    <scope>NUCLEOTIDE SEQUENCE [LARGE SCALE GENOMIC DNA]</scope>
    <source>
        <strain evidence="3 4">OY6</strain>
    </source>
</reference>
<keyword evidence="1" id="KW-0472">Membrane</keyword>
<accession>A0ABU4UK48</accession>
<dbReference type="Proteomes" id="UP001284537">
    <property type="component" value="Unassembled WGS sequence"/>
</dbReference>
<evidence type="ECO:0000313" key="3">
    <source>
        <dbReference type="EMBL" id="MDX8129886.1"/>
    </source>
</evidence>
<evidence type="ECO:0000256" key="2">
    <source>
        <dbReference type="SAM" id="SignalP"/>
    </source>
</evidence>
<feature type="chain" id="PRO_5047101705" description="Secreted protein" evidence="2">
    <location>
        <begin position="21"/>
        <end position="388"/>
    </location>
</feature>
<organism evidence="3 4">
    <name type="scientific">Methylomonas defluvii</name>
    <dbReference type="NCBI Taxonomy" id="3045149"/>
    <lineage>
        <taxon>Bacteria</taxon>
        <taxon>Pseudomonadati</taxon>
        <taxon>Pseudomonadota</taxon>
        <taxon>Gammaproteobacteria</taxon>
        <taxon>Methylococcales</taxon>
        <taxon>Methylococcaceae</taxon>
        <taxon>Methylomonas</taxon>
    </lineage>
</organism>
<keyword evidence="1" id="KW-1133">Transmembrane helix</keyword>
<dbReference type="EMBL" id="JAXARY010000027">
    <property type="protein sequence ID" value="MDX8129886.1"/>
    <property type="molecule type" value="Genomic_DNA"/>
</dbReference>
<name>A0ABU4UK48_9GAMM</name>
<sequence length="388" mass="41879">MKIKTFGLLSLCLASVNAHATQQISYKGHIIFSDGNMANIGDSFSGQFLFNPDQPDGSHFNPATPPYTEWESGFWNNTYLSTAIQNKFSFVSNKGIGAAFQDNQNITQTEIDVNGYHGYVSAGNYDVVSFEAINLGNNEQTVTGTEFSITALFDPSRFNIASFQTEDLNSIFQSQPLKFGYSINKVTNGLLDFRISGLIDTFNVSTPTSQVALPSAPVLPTPSNDGFTFSTPPMPVLDGNGNPKPGGFYDPDVAVAYTYEALNADTLFGDVMIPNQYGDGKFELLIWNETSGEYVDSGIRLLAGVWFNFGELGFQNGVGKFRIAGIETSAMIDPSDPLGFVTGLTFTGSGSAFKMTPLAAPVPLPAAFWLFGSGLLGLLGSRKFRASR</sequence>
<protein>
    <recommendedName>
        <fullName evidence="5">Secreted protein</fullName>
    </recommendedName>
</protein>